<evidence type="ECO:0008006" key="3">
    <source>
        <dbReference type="Google" id="ProtNLM"/>
    </source>
</evidence>
<reference evidence="1 2" key="1">
    <citation type="submission" date="2019-01" db="EMBL/GenBank/DDBJ databases">
        <title>Coherence of Microcystis species and biogeography revealed through population genomics.</title>
        <authorList>
            <person name="Perez-Carrascal O.M."/>
            <person name="Terrat Y."/>
            <person name="Giani A."/>
            <person name="Fortin N."/>
            <person name="Tromas N."/>
            <person name="Shapiro B.J."/>
        </authorList>
    </citation>
    <scope>NUCLEOTIDE SEQUENCE [LARGE SCALE GENOMIC DNA]</scope>
    <source>
        <strain evidence="1">Ma_QC_Ca_00000000_S207</strain>
    </source>
</reference>
<dbReference type="EMBL" id="SFBF01000318">
    <property type="protein sequence ID" value="TRU44144.1"/>
    <property type="molecule type" value="Genomic_DNA"/>
</dbReference>
<evidence type="ECO:0000313" key="1">
    <source>
        <dbReference type="EMBL" id="TRU44144.1"/>
    </source>
</evidence>
<name>A0A552FBR6_MICAE</name>
<proteinExistence type="predicted"/>
<sequence>MIRPASADLSLSGTEVIAAYGLRFKIEVTFRTLIHLLGVFAYRFWLKAMKTSPTWPANLN</sequence>
<comment type="caution">
    <text evidence="1">The sequence shown here is derived from an EMBL/GenBank/DDBJ whole genome shotgun (WGS) entry which is preliminary data.</text>
</comment>
<dbReference type="Proteomes" id="UP000320293">
    <property type="component" value="Unassembled WGS sequence"/>
</dbReference>
<gene>
    <name evidence="1" type="ORF">EWV91_17065</name>
</gene>
<accession>A0A552FBR6</accession>
<evidence type="ECO:0000313" key="2">
    <source>
        <dbReference type="Proteomes" id="UP000320293"/>
    </source>
</evidence>
<dbReference type="AlphaFoldDB" id="A0A552FBR6"/>
<protein>
    <recommendedName>
        <fullName evidence="3">Transposase IS4-like domain-containing protein</fullName>
    </recommendedName>
</protein>
<organism evidence="1 2">
    <name type="scientific">Microcystis aeruginosa Ma_QC_Ca_00000000_S207</name>
    <dbReference type="NCBI Taxonomy" id="2486251"/>
    <lineage>
        <taxon>Bacteria</taxon>
        <taxon>Bacillati</taxon>
        <taxon>Cyanobacteriota</taxon>
        <taxon>Cyanophyceae</taxon>
        <taxon>Oscillatoriophycideae</taxon>
        <taxon>Chroococcales</taxon>
        <taxon>Microcystaceae</taxon>
        <taxon>Microcystis</taxon>
    </lineage>
</organism>